<reference evidence="3" key="1">
    <citation type="submission" date="2023-07" db="EMBL/GenBank/DDBJ databases">
        <title>Gilvimarinus algae sp. nov., isolated from the surface of Kelp.</title>
        <authorList>
            <person name="Sun Y.Y."/>
            <person name="Gong Y."/>
            <person name="Du Z.J."/>
        </authorList>
    </citation>
    <scope>NUCLEOTIDE SEQUENCE</scope>
    <source>
        <strain evidence="3">SDUM040014</strain>
    </source>
</reference>
<comment type="caution">
    <text evidence="3">The sequence shown here is derived from an EMBL/GenBank/DDBJ whole genome shotgun (WGS) entry which is preliminary data.</text>
</comment>
<dbReference type="Gene3D" id="3.20.20.70">
    <property type="entry name" value="Aldolase class I"/>
    <property type="match status" value="1"/>
</dbReference>
<dbReference type="InterPro" id="IPR050073">
    <property type="entry name" value="2-IPM_HCS-like"/>
</dbReference>
<organism evidence="3 4">
    <name type="scientific">Gilvimarinus algae</name>
    <dbReference type="NCBI Taxonomy" id="3058037"/>
    <lineage>
        <taxon>Bacteria</taxon>
        <taxon>Pseudomonadati</taxon>
        <taxon>Pseudomonadota</taxon>
        <taxon>Gammaproteobacteria</taxon>
        <taxon>Cellvibrionales</taxon>
        <taxon>Cellvibrionaceae</taxon>
        <taxon>Gilvimarinus</taxon>
    </lineage>
</organism>
<name>A0ABT8TJG9_9GAMM</name>
<dbReference type="Proteomes" id="UP001168380">
    <property type="component" value="Unassembled WGS sequence"/>
</dbReference>
<gene>
    <name evidence="3" type="ORF">QWI16_13715</name>
</gene>
<sequence length="532" mass="58635">MMILDCTLRDGGYYNSWNFPFSVTNDYLQAMSAAGVDIVELGLRSRVNNSFKGASAYCTDQYLTTLNIPSNLKIAVMVNAAEIIGNNGEQSSLLASIFPNDASTSRVDVVRIACHAHELVEALPACNWLKSRGFTVGFNLMQVADRSQEEIEKLSLEASKHPIDVLYFADSMGSMTPAQTSKIVSWLKTHWQGAMGIHTHDNMGLALANSMQAVKDGVTWLDSTVTGMGRGPGNARTEELVIEADESRGKSVNLVPLMRIIREYFQPLKNKCGWGSNPYYYLSGKHGIHPTYIQEMLTDSRFDEEDILAAIDHLKTEGGKKFSYNALDATRHFFAGNSEGGWSPSVSIGGRDVLVIGAGPSSQEHRVAIISFIERRKPFVIALNTHSELPQELVDIRVASHPVRILADCEQHTKLPQPLVTPVSALPEDVRKFLGNKKLHDFGMQVEDNTFNCYQTRAVLPNSLVISYALAIAASGQSRGIYVAGFDGFGPGDRRTFEVQKVFNLFSEQTGLTPISITYTEYDIPVKSVYGM</sequence>
<dbReference type="Pfam" id="PF00682">
    <property type="entry name" value="HMGL-like"/>
    <property type="match status" value="1"/>
</dbReference>
<accession>A0ABT8TJG9</accession>
<dbReference type="InterPro" id="IPR000891">
    <property type="entry name" value="PYR_CT"/>
</dbReference>
<evidence type="ECO:0000259" key="2">
    <source>
        <dbReference type="PROSITE" id="PS50991"/>
    </source>
</evidence>
<protein>
    <submittedName>
        <fullName evidence="3">Aldolase catalytic domain-containing protein</fullName>
    </submittedName>
</protein>
<keyword evidence="1" id="KW-0464">Manganese</keyword>
<dbReference type="RefSeq" id="WP_302714002.1">
    <property type="nucleotide sequence ID" value="NZ_JAULRT010000060.1"/>
</dbReference>
<dbReference type="CDD" id="cd07944">
    <property type="entry name" value="DRE_TIM_HOA_like"/>
    <property type="match status" value="1"/>
</dbReference>
<evidence type="ECO:0000313" key="3">
    <source>
        <dbReference type="EMBL" id="MDO3383233.1"/>
    </source>
</evidence>
<dbReference type="PANTHER" id="PTHR10277">
    <property type="entry name" value="HOMOCITRATE SYNTHASE-RELATED"/>
    <property type="match status" value="1"/>
</dbReference>
<keyword evidence="4" id="KW-1185">Reference proteome</keyword>
<dbReference type="EMBL" id="JAULRT010000060">
    <property type="protein sequence ID" value="MDO3383233.1"/>
    <property type="molecule type" value="Genomic_DNA"/>
</dbReference>
<dbReference type="PROSITE" id="PS50991">
    <property type="entry name" value="PYR_CT"/>
    <property type="match status" value="1"/>
</dbReference>
<proteinExistence type="predicted"/>
<evidence type="ECO:0000313" key="4">
    <source>
        <dbReference type="Proteomes" id="UP001168380"/>
    </source>
</evidence>
<dbReference type="InterPro" id="IPR013785">
    <property type="entry name" value="Aldolase_TIM"/>
</dbReference>
<feature type="domain" description="Pyruvate carboxyltransferase" evidence="2">
    <location>
        <begin position="1"/>
        <end position="261"/>
    </location>
</feature>
<evidence type="ECO:0000256" key="1">
    <source>
        <dbReference type="ARBA" id="ARBA00023211"/>
    </source>
</evidence>
<dbReference type="PANTHER" id="PTHR10277:SF9">
    <property type="entry name" value="2-ISOPROPYLMALATE SYNTHASE 1, CHLOROPLASTIC-RELATED"/>
    <property type="match status" value="1"/>
</dbReference>
<dbReference type="SUPFAM" id="SSF51569">
    <property type="entry name" value="Aldolase"/>
    <property type="match status" value="1"/>
</dbReference>